<comment type="caution">
    <text evidence="1">The sequence shown here is derived from an EMBL/GenBank/DDBJ whole genome shotgun (WGS) entry which is preliminary data.</text>
</comment>
<gene>
    <name evidence="1" type="ORF">ENT37_02505</name>
</gene>
<accession>A0A7C4KFS8</accession>
<dbReference type="GO" id="GO:0004180">
    <property type="term" value="F:carboxypeptidase activity"/>
    <property type="evidence" value="ECO:0007669"/>
    <property type="project" value="UniProtKB-KW"/>
</dbReference>
<dbReference type="Gene3D" id="2.60.40.1120">
    <property type="entry name" value="Carboxypeptidase-like, regulatory domain"/>
    <property type="match status" value="1"/>
</dbReference>
<name>A0A7C4KFS8_9CHLR</name>
<protein>
    <submittedName>
        <fullName evidence="1">Carboxypeptidase regulatory-like domain-containing protein</fullName>
    </submittedName>
</protein>
<evidence type="ECO:0000313" key="1">
    <source>
        <dbReference type="EMBL" id="HGS20722.1"/>
    </source>
</evidence>
<dbReference type="Pfam" id="PF22612">
    <property type="entry name" value="GH113"/>
    <property type="match status" value="1"/>
</dbReference>
<keyword evidence="1" id="KW-0378">Hydrolase</keyword>
<dbReference type="Gene3D" id="3.20.20.80">
    <property type="entry name" value="Glycosidases"/>
    <property type="match status" value="1"/>
</dbReference>
<proteinExistence type="predicted"/>
<dbReference type="InterPro" id="IPR013784">
    <property type="entry name" value="Carb-bd-like_fold"/>
</dbReference>
<dbReference type="CDD" id="cd19608">
    <property type="entry name" value="GH113_mannanase-like"/>
    <property type="match status" value="1"/>
</dbReference>
<dbReference type="InterPro" id="IPR055151">
    <property type="entry name" value="GH113"/>
</dbReference>
<reference evidence="1" key="1">
    <citation type="journal article" date="2020" name="mSystems">
        <title>Genome- and Community-Level Interaction Insights into Carbon Utilization and Element Cycling Functions of Hydrothermarchaeota in Hydrothermal Sediment.</title>
        <authorList>
            <person name="Zhou Z."/>
            <person name="Liu Y."/>
            <person name="Xu W."/>
            <person name="Pan J."/>
            <person name="Luo Z.H."/>
            <person name="Li M."/>
        </authorList>
    </citation>
    <scope>NUCLEOTIDE SEQUENCE [LARGE SCALE GENOMIC DNA]</scope>
    <source>
        <strain evidence="1">SpSt-573</strain>
    </source>
</reference>
<keyword evidence="1" id="KW-0645">Protease</keyword>
<dbReference type="GO" id="GO:0030246">
    <property type="term" value="F:carbohydrate binding"/>
    <property type="evidence" value="ECO:0007669"/>
    <property type="project" value="InterPro"/>
</dbReference>
<dbReference type="AlphaFoldDB" id="A0A7C4KFS8"/>
<keyword evidence="1" id="KW-0121">Carboxypeptidase</keyword>
<dbReference type="EMBL" id="DSYK01000130">
    <property type="protein sequence ID" value="HGS20722.1"/>
    <property type="molecule type" value="Genomic_DNA"/>
</dbReference>
<organism evidence="1">
    <name type="scientific">Anaerolinea thermolimosa</name>
    <dbReference type="NCBI Taxonomy" id="229919"/>
    <lineage>
        <taxon>Bacteria</taxon>
        <taxon>Bacillati</taxon>
        <taxon>Chloroflexota</taxon>
        <taxon>Anaerolineae</taxon>
        <taxon>Anaerolineales</taxon>
        <taxon>Anaerolineaceae</taxon>
        <taxon>Anaerolinea</taxon>
    </lineage>
</organism>
<dbReference type="SUPFAM" id="SSF49452">
    <property type="entry name" value="Starch-binding domain-like"/>
    <property type="match status" value="1"/>
</dbReference>
<sequence>MKKKGKPFIFTLFLVFPLLLNACSWVDIPQIAPLPPESPKPANISKLVELEFIARLPSPVETGQSVALEVLDEVTGLAFNPTRMKMNAQSADIYSLKLTVNVGSVIKYRYIRDGNIPVYEYNSLGKQVRYRMVLASAPAVIHDAITAWSNLPYAGPFGRIIGRILDQETGEPVSPSLVTTCGQETISSSDGTFTIDHLPPGIHNLVVYSLDGSYPVFQQEAEVAENSATPADIRIPSAPFSEVTFIATPPSGSLMGLPIRLVGNIYPLGNTYANLRGGMNVLASRAPLLKLREDGKYEIKLRLPVGLDLRYKYTIGDGFWNAERDGSGQWITRQLIVPPTPVTVEDQIASWSSPGKGPVTFRVEVPGSTPPGETISIQFNPYGWTEPIPMWPLGNNRWLYILYSPLDMIGETSYRICRNEQCGIADDLQTKGTEGLSRSFTPQPDSQVFEIKVAEWNWMAGASDPVTVPGGSIPQKPESFMTAIELVPDYHPSWQPYFTQAFESIAKINANRVILSPTWHYSGNIPPMLQLVAGVDASWYDVSEQINLAKQKGLTVAVHPTTSLDKPALLWWNEAPRDSNWWQTWFDRYEAFLLHHADLAQRNHAEILIIGETNILPAFPNGILPDGRGSNAPGDAELRWRDLISKVRERFKGQIGWFLPYPEGFKNIPPFLNEVDQLYVLLEAPLSNQDPPEEAEISSNMERLLETDLRSLRDRFDKPMILGIAYPSVRGAASGCVRSSDACLPATVFYQGGLEIPSVETDLRIQAVIYNAILHVVSRNDWLAGVFSAGFYPPVGIADQSVSINGKPAADVLWFWFNQFHPR</sequence>